<reference evidence="9" key="2">
    <citation type="submission" date="2025-08" db="UniProtKB">
        <authorList>
            <consortium name="RefSeq"/>
        </authorList>
    </citation>
    <scope>IDENTIFICATION</scope>
    <source>
        <tissue evidence="9">Blood</tissue>
    </source>
</reference>
<evidence type="ECO:0000259" key="7">
    <source>
        <dbReference type="PROSITE" id="PS51507"/>
    </source>
</evidence>
<dbReference type="InterPro" id="IPR019471">
    <property type="entry name" value="Interferon_reg_factor-3"/>
</dbReference>
<name>A0A2D0SC42_ICTPU</name>
<sequence>MAGISGNGKLRQWLIEQVDGGKYPGLVWEDREKSTFRIPWKHAGKQDYNREEDAALFKAWALFKGKYREGIDKPDPPTWKTRLRCALNKSNDFEELVEKSQLDTSEPYKVYRVIPEGSKRVSCERTSTMTSPHSYPLYSTYTPLQSQVSNFLSPGEKGWRDLPDQVPFPDFYYPYSPNSYTVSRDPVGYQISNSFYSCSGFDPSTSTFNLEQSMRSAAFSDPRLQVSVFSGDSLIREMTVYSTEGCRLAPYEENQNYGGPELVQLPQGEGTELERGVLVWMAPDGLCAHQLCNARVYWELVPNINADKPNKLERNQTSKLLDIQQFITELQGYYLQARPPPCFQVLLYFEQCHDNHTHKRPITVQVEPLFARQLFILSQQSSTHHMRAPDNASLLWEQMPPSQQNYYTGSSQQHDTLQD</sequence>
<dbReference type="SMART" id="SM01243">
    <property type="entry name" value="IRF-3"/>
    <property type="match status" value="1"/>
</dbReference>
<dbReference type="Gene3D" id="1.10.10.10">
    <property type="entry name" value="Winged helix-like DNA-binding domain superfamily/Winged helix DNA-binding domain"/>
    <property type="match status" value="1"/>
</dbReference>
<dbReference type="PANTHER" id="PTHR11949">
    <property type="entry name" value="INTERFERON REGULATORY FACTOR"/>
    <property type="match status" value="1"/>
</dbReference>
<evidence type="ECO:0000256" key="3">
    <source>
        <dbReference type="ARBA" id="ARBA00023125"/>
    </source>
</evidence>
<dbReference type="AlphaFoldDB" id="A0A2D0SC42"/>
<reference evidence="8" key="1">
    <citation type="journal article" date="2016" name="Nat. Commun.">
        <title>The channel catfish genome sequence provides insights into the evolution of scale formation in teleosts.</title>
        <authorList>
            <person name="Liu Z."/>
            <person name="Liu S."/>
            <person name="Yao J."/>
            <person name="Bao L."/>
            <person name="Zhang J."/>
            <person name="Li Y."/>
            <person name="Jiang C."/>
            <person name="Sun L."/>
            <person name="Wang R."/>
            <person name="Zhang Y."/>
            <person name="Zhou T."/>
            <person name="Zeng Q."/>
            <person name="Fu Q."/>
            <person name="Gao S."/>
            <person name="Li N."/>
            <person name="Koren S."/>
            <person name="Jiang Y."/>
            <person name="Zimin A."/>
            <person name="Xu P."/>
            <person name="Phillippy A.M."/>
            <person name="Geng X."/>
            <person name="Song L."/>
            <person name="Sun F."/>
            <person name="Li C."/>
            <person name="Wang X."/>
            <person name="Chen A."/>
            <person name="Jin Y."/>
            <person name="Yuan Z."/>
            <person name="Yang Y."/>
            <person name="Tan S."/>
            <person name="Peatman E."/>
            <person name="Lu J."/>
            <person name="Qin Z."/>
            <person name="Dunham R."/>
            <person name="Li Z."/>
            <person name="Sonstegard T."/>
            <person name="Feng J."/>
            <person name="Danzmann R.G."/>
            <person name="Schroeder S."/>
            <person name="Scheffler B."/>
            <person name="Duke M.V."/>
            <person name="Ballard L."/>
            <person name="Kucuktas H."/>
            <person name="Kaltenboeck L."/>
            <person name="Liu H."/>
            <person name="Armbruster J."/>
            <person name="Xie Y."/>
            <person name="Kirby M.L."/>
            <person name="Tian Y."/>
            <person name="Flanagan M.E."/>
            <person name="Mu W."/>
            <person name="Waldbieser G.C."/>
        </authorList>
    </citation>
    <scope>NUCLEOTIDE SEQUENCE [LARGE SCALE GENOMIC DNA]</scope>
    <source>
        <strain evidence="8">SDA103</strain>
    </source>
</reference>
<dbReference type="CDD" id="cd00103">
    <property type="entry name" value="IRF"/>
    <property type="match status" value="1"/>
</dbReference>
<dbReference type="GO" id="GO:0045944">
    <property type="term" value="P:positive regulation of transcription by RNA polymerase II"/>
    <property type="evidence" value="ECO:0007669"/>
    <property type="project" value="UniProtKB-ARBA"/>
</dbReference>
<dbReference type="InterPro" id="IPR036388">
    <property type="entry name" value="WH-like_DNA-bd_sf"/>
</dbReference>
<evidence type="ECO:0000256" key="4">
    <source>
        <dbReference type="ARBA" id="ARBA00023159"/>
    </source>
</evidence>
<dbReference type="InterPro" id="IPR001346">
    <property type="entry name" value="Interferon_reg_fact_DNA-bd_dom"/>
</dbReference>
<dbReference type="RefSeq" id="XP_017340297.1">
    <property type="nucleotide sequence ID" value="XM_017484808.3"/>
</dbReference>
<dbReference type="STRING" id="7998.ENSIPUP00000010556"/>
<dbReference type="GO" id="GO:0000978">
    <property type="term" value="F:RNA polymerase II cis-regulatory region sequence-specific DNA binding"/>
    <property type="evidence" value="ECO:0007669"/>
    <property type="project" value="TreeGrafter"/>
</dbReference>
<dbReference type="KEGG" id="ipu:108274592"/>
<dbReference type="PROSITE" id="PS00601">
    <property type="entry name" value="IRF_1"/>
    <property type="match status" value="1"/>
</dbReference>
<keyword evidence="8" id="KW-1185">Reference proteome</keyword>
<keyword evidence="3" id="KW-0238">DNA-binding</keyword>
<protein>
    <submittedName>
        <fullName evidence="9">Interferon regulatory factor 4</fullName>
    </submittedName>
</protein>
<dbReference type="OrthoDB" id="8537190at2759"/>
<proteinExistence type="predicted"/>
<keyword evidence="5" id="KW-0804">Transcription</keyword>
<organism evidence="8 9">
    <name type="scientific">Ictalurus punctatus</name>
    <name type="common">Channel catfish</name>
    <name type="synonym">Silurus punctatus</name>
    <dbReference type="NCBI Taxonomy" id="7998"/>
    <lineage>
        <taxon>Eukaryota</taxon>
        <taxon>Metazoa</taxon>
        <taxon>Chordata</taxon>
        <taxon>Craniata</taxon>
        <taxon>Vertebrata</taxon>
        <taxon>Euteleostomi</taxon>
        <taxon>Actinopterygii</taxon>
        <taxon>Neopterygii</taxon>
        <taxon>Teleostei</taxon>
        <taxon>Ostariophysi</taxon>
        <taxon>Siluriformes</taxon>
        <taxon>Ictaluridae</taxon>
        <taxon>Ictalurus</taxon>
    </lineage>
</organism>
<dbReference type="SUPFAM" id="SSF49879">
    <property type="entry name" value="SMAD/FHA domain"/>
    <property type="match status" value="1"/>
</dbReference>
<dbReference type="Proteomes" id="UP000221080">
    <property type="component" value="Chromosome 2"/>
</dbReference>
<evidence type="ECO:0000256" key="1">
    <source>
        <dbReference type="ARBA" id="ARBA00004123"/>
    </source>
</evidence>
<dbReference type="PROSITE" id="PS51507">
    <property type="entry name" value="IRF_2"/>
    <property type="match status" value="1"/>
</dbReference>
<dbReference type="GeneID" id="108274592"/>
<evidence type="ECO:0000313" key="9">
    <source>
        <dbReference type="RefSeq" id="XP_017340297.1"/>
    </source>
</evidence>
<dbReference type="PRINTS" id="PR00267">
    <property type="entry name" value="INTFRNREGFCT"/>
</dbReference>
<dbReference type="InterPro" id="IPR036390">
    <property type="entry name" value="WH_DNA-bd_sf"/>
</dbReference>
<keyword evidence="2" id="KW-0805">Transcription regulation</keyword>
<dbReference type="OMA" id="LCNARVY"/>
<evidence type="ECO:0000313" key="8">
    <source>
        <dbReference type="Proteomes" id="UP000221080"/>
    </source>
</evidence>
<dbReference type="CTD" id="570419"/>
<accession>A0A2D0SC42</accession>
<dbReference type="PANTHER" id="PTHR11949:SF20">
    <property type="entry name" value="INTERFERON REGULATORY FACTOR 4-RELATED"/>
    <property type="match status" value="1"/>
</dbReference>
<dbReference type="Pfam" id="PF10401">
    <property type="entry name" value="IRF-3"/>
    <property type="match status" value="1"/>
</dbReference>
<comment type="subcellular location">
    <subcellularLocation>
        <location evidence="1">Nucleus</location>
    </subcellularLocation>
</comment>
<feature type="domain" description="IRF tryptophan pentad repeat" evidence="7">
    <location>
        <begin position="7"/>
        <end position="115"/>
    </location>
</feature>
<dbReference type="InterPro" id="IPR017855">
    <property type="entry name" value="SMAD-like_dom_sf"/>
</dbReference>
<keyword evidence="6" id="KW-0539">Nucleus</keyword>
<evidence type="ECO:0000256" key="5">
    <source>
        <dbReference type="ARBA" id="ARBA00023163"/>
    </source>
</evidence>
<evidence type="ECO:0000256" key="2">
    <source>
        <dbReference type="ARBA" id="ARBA00023015"/>
    </source>
</evidence>
<dbReference type="SMART" id="SM00348">
    <property type="entry name" value="IRF"/>
    <property type="match status" value="1"/>
</dbReference>
<dbReference type="SUPFAM" id="SSF46785">
    <property type="entry name" value="Winged helix' DNA-binding domain"/>
    <property type="match status" value="1"/>
</dbReference>
<evidence type="ECO:0000256" key="6">
    <source>
        <dbReference type="ARBA" id="ARBA00023242"/>
    </source>
</evidence>
<keyword evidence="4" id="KW-0010">Activator</keyword>
<dbReference type="InterPro" id="IPR019817">
    <property type="entry name" value="Interferon_reg_fac_CS"/>
</dbReference>
<dbReference type="GO" id="GO:0002376">
    <property type="term" value="P:immune system process"/>
    <property type="evidence" value="ECO:0007669"/>
    <property type="project" value="TreeGrafter"/>
</dbReference>
<dbReference type="FunFam" id="1.10.10.10:FF:000041">
    <property type="entry name" value="Interferon regulatory factor 4"/>
    <property type="match status" value="1"/>
</dbReference>
<dbReference type="InterPro" id="IPR008984">
    <property type="entry name" value="SMAD_FHA_dom_sf"/>
</dbReference>
<gene>
    <name evidence="9" type="primary">irf4l</name>
</gene>
<dbReference type="Gene3D" id="2.60.200.10">
    <property type="match status" value="1"/>
</dbReference>
<dbReference type="Pfam" id="PF00605">
    <property type="entry name" value="IRF"/>
    <property type="match status" value="1"/>
</dbReference>
<dbReference type="GO" id="GO:0000981">
    <property type="term" value="F:DNA-binding transcription factor activity, RNA polymerase II-specific"/>
    <property type="evidence" value="ECO:0007669"/>
    <property type="project" value="TreeGrafter"/>
</dbReference>
<dbReference type="GO" id="GO:0005634">
    <property type="term" value="C:nucleus"/>
    <property type="evidence" value="ECO:0007669"/>
    <property type="project" value="UniProtKB-SubCell"/>
</dbReference>